<dbReference type="Pfam" id="PF00636">
    <property type="entry name" value="Ribonuclease_3"/>
    <property type="match status" value="2"/>
</dbReference>
<dbReference type="GO" id="GO:0004525">
    <property type="term" value="F:ribonuclease III activity"/>
    <property type="evidence" value="ECO:0007669"/>
    <property type="project" value="InterPro"/>
</dbReference>
<evidence type="ECO:0000259" key="2">
    <source>
        <dbReference type="PROSITE" id="PS50142"/>
    </source>
</evidence>
<organism evidence="3 4">
    <name type="scientific">Paramecium primaurelia</name>
    <dbReference type="NCBI Taxonomy" id="5886"/>
    <lineage>
        <taxon>Eukaryota</taxon>
        <taxon>Sar</taxon>
        <taxon>Alveolata</taxon>
        <taxon>Ciliophora</taxon>
        <taxon>Intramacronucleata</taxon>
        <taxon>Oligohymenophorea</taxon>
        <taxon>Peniculida</taxon>
        <taxon>Parameciidae</taxon>
        <taxon>Paramecium</taxon>
    </lineage>
</organism>
<feature type="domain" description="RNase III" evidence="2">
    <location>
        <begin position="368"/>
        <end position="498"/>
    </location>
</feature>
<dbReference type="SMART" id="SM00535">
    <property type="entry name" value="RIBOc"/>
    <property type="match status" value="2"/>
</dbReference>
<dbReference type="CDD" id="cd00593">
    <property type="entry name" value="RIBOc"/>
    <property type="match status" value="2"/>
</dbReference>
<dbReference type="InterPro" id="IPR000999">
    <property type="entry name" value="RNase_III_dom"/>
</dbReference>
<feature type="domain" description="RNase III" evidence="2">
    <location>
        <begin position="598"/>
        <end position="729"/>
    </location>
</feature>
<keyword evidence="4" id="KW-1185">Reference proteome</keyword>
<dbReference type="OMA" id="CYEIRID"/>
<keyword evidence="1" id="KW-0378">Hydrolase</keyword>
<proteinExistence type="predicted"/>
<name>A0A8S1K0B3_PARPR</name>
<sequence length="822" mass="97343">MSDLKSECQEINNWFIKNTFQYEIPHCFTASYKNDKAYLSILSTNIGLVTSRPILQNYRPIKIYHIDGPQQEYTEIFLKNVNQEILFDYVSISRVFDYNVRLQMSWYMLSPKNIKAHTINFHNFLNGGYRNYLIVPLINDQIDYEFMQEFIKQREGLINGECLKDMNLEDQAISDYLYYIPKTQQVNCIYAIIAQPWKQTVDEYFNLIIQNSKFTLEQLKEYYCIDESILNKTIGYFFYEHQFKAKTENINPILQLRSYQNQYNQRDSALAIFKQVTTIQRVQYYTEDQVNSLENKTQNLKIHSCKPKLELNTLSTHIMPTSNLYRYPFTVNQYDNFLMLPTFLLELEQQFIISEFANSIGIEPNLRVQRAISRASYNRDINYELLETLGDSILKFLATLSVSLGPQNTNENILSDQRSQIVNNNFIGKHLFKYQYFGLFYYVRSLGHQTKWFSPVLQNIHSNHIQPEPIKQVSATMLVSFLADIFESLIATVFLDKDSLYDVYKFLLHLRHPVSYYPPTEKYYPHKPIVQQYQFPIMHNYMSFKDLINPVRQLSEVEKQQFQKNQIEYLNYLQREVIEYQFQNRYILYESFRVQGSNMDLDLPLELYYKFLLNSNTPSTRGHQMLELIGDAVLECYIMCNCFNQIIFKFTPTNLYKIKMVLLSNSFLSKIAICYNIMHNFQDPAILQFIETVKLDEKFTYYNGNFVRVPKVLSDTFEALVGAIFMDGGWQPVCKFLKKVYLKFIPFVCTYLNDIDDHVIDRVHQYSASKQGHMDIKSFKQENGQFCYEIRIDGQIVGRFTHEHERVAKEKACESACKKLKI</sequence>
<protein>
    <recommendedName>
        <fullName evidence="2">RNase III domain-containing protein</fullName>
    </recommendedName>
</protein>
<dbReference type="PANTHER" id="PTHR14950:SF37">
    <property type="entry name" value="ENDORIBONUCLEASE DICER"/>
    <property type="match status" value="1"/>
</dbReference>
<gene>
    <name evidence="3" type="ORF">PPRIM_AZ9-3.1.T0120354</name>
</gene>
<dbReference type="AlphaFoldDB" id="A0A8S1K0B3"/>
<dbReference type="Proteomes" id="UP000688137">
    <property type="component" value="Unassembled WGS sequence"/>
</dbReference>
<evidence type="ECO:0000313" key="3">
    <source>
        <dbReference type="EMBL" id="CAD8048177.1"/>
    </source>
</evidence>
<dbReference type="PANTHER" id="PTHR14950">
    <property type="entry name" value="DICER-RELATED"/>
    <property type="match status" value="1"/>
</dbReference>
<dbReference type="EMBL" id="CAJJDM010000009">
    <property type="protein sequence ID" value="CAD8048177.1"/>
    <property type="molecule type" value="Genomic_DNA"/>
</dbReference>
<reference evidence="3" key="1">
    <citation type="submission" date="2021-01" db="EMBL/GenBank/DDBJ databases">
        <authorList>
            <consortium name="Genoscope - CEA"/>
            <person name="William W."/>
        </authorList>
    </citation>
    <scope>NUCLEOTIDE SEQUENCE</scope>
</reference>
<dbReference type="PROSITE" id="PS50142">
    <property type="entry name" value="RNASE_3_2"/>
    <property type="match status" value="2"/>
</dbReference>
<evidence type="ECO:0000313" key="4">
    <source>
        <dbReference type="Proteomes" id="UP000688137"/>
    </source>
</evidence>
<comment type="caution">
    <text evidence="3">The sequence shown here is derived from an EMBL/GenBank/DDBJ whole genome shotgun (WGS) entry which is preliminary data.</text>
</comment>
<accession>A0A8S1K0B3</accession>
<dbReference type="GO" id="GO:0006396">
    <property type="term" value="P:RNA processing"/>
    <property type="evidence" value="ECO:0007669"/>
    <property type="project" value="InterPro"/>
</dbReference>
<evidence type="ECO:0000256" key="1">
    <source>
        <dbReference type="ARBA" id="ARBA00022801"/>
    </source>
</evidence>